<gene>
    <name evidence="1" type="ORF">GMO_24960</name>
</gene>
<evidence type="ECO:0000313" key="2">
    <source>
        <dbReference type="Proteomes" id="UP000004949"/>
    </source>
</evidence>
<proteinExistence type="predicted"/>
<reference evidence="1 2" key="1">
    <citation type="submission" date="2011-10" db="EMBL/GenBank/DDBJ databases">
        <title>Genome sequence of Gluconobacter morbifer G707, isolated from Drosophila gut.</title>
        <authorList>
            <person name="Lee W.-J."/>
            <person name="Kim E.-K."/>
        </authorList>
    </citation>
    <scope>NUCLEOTIDE SEQUENCE [LARGE SCALE GENOMIC DNA]</scope>
    <source>
        <strain evidence="1 2">G707</strain>
    </source>
</reference>
<dbReference type="PATRIC" id="fig|1088869.3.peg.2488"/>
<keyword evidence="2" id="KW-1185">Reference proteome</keyword>
<dbReference type="AlphaFoldDB" id="G6XL73"/>
<dbReference type="OrthoDB" id="7262119at2"/>
<dbReference type="Proteomes" id="UP000004949">
    <property type="component" value="Unassembled WGS sequence"/>
</dbReference>
<protein>
    <submittedName>
        <fullName evidence="1">Uncharacterized protein</fullName>
    </submittedName>
</protein>
<dbReference type="EMBL" id="AGQV01000010">
    <property type="protein sequence ID" value="EHH67501.1"/>
    <property type="molecule type" value="Genomic_DNA"/>
</dbReference>
<organism evidence="1 2">
    <name type="scientific">Gluconobacter morbifer G707</name>
    <dbReference type="NCBI Taxonomy" id="1088869"/>
    <lineage>
        <taxon>Bacteria</taxon>
        <taxon>Pseudomonadati</taxon>
        <taxon>Pseudomonadota</taxon>
        <taxon>Alphaproteobacteria</taxon>
        <taxon>Acetobacterales</taxon>
        <taxon>Acetobacteraceae</taxon>
        <taxon>Gluconobacter</taxon>
    </lineage>
</organism>
<evidence type="ECO:0000313" key="1">
    <source>
        <dbReference type="EMBL" id="EHH67501.1"/>
    </source>
</evidence>
<comment type="caution">
    <text evidence="1">The sequence shown here is derived from an EMBL/GenBank/DDBJ whole genome shotgun (WGS) entry which is preliminary data.</text>
</comment>
<dbReference type="RefSeq" id="WP_008852638.1">
    <property type="nucleotide sequence ID" value="NZ_AGQV01000010.1"/>
</dbReference>
<accession>G6XL73</accession>
<sequence length="764" mass="79969">MLSNKLKILFFTFSVFPSVFIFLPFENKHALGKGAPYSYVSNNKNFKPTLITTGINAELKPIAPTYRGSDGAWHETTVVSQICGVDSNGTPQTCPQLDSSTVLLKSEINEANGVAGLNAAGNMTAPIDTANALTAAGSVQLGSTTTATVLPNDADSSSTDAVANEPLVTTGFRWNSDPWENPDTVMIGGKQPWQSGALAVYGAPWTYGNVGSLVDIEMGNSVWSDLRGGSGDFDAIAEFVQASNTTPYYKVGADFTDDTGVTHTLTFDTGGVTVTPALPDSFTQMWNRIGKGGAGVLVYTNLMAAQPTMVAAKVGFPAHQTPNLWSGYITGVTTSENSTHLDMSAGWHSSGAWVGVNGTNSGAIPDTSVGLDQVFYSAYSHPLLVIGTYNQAFAQNTKCALDYPPSSASGTKILKNDAPVNSCQGNELDVYVPSTKPDGWMHAQGFTAVLQNSTPLVSPDSASFIAQGNWPTAFQTGLGTDGRDFFGGVLDVNSRRGPAATTGSTTEIMEAMQGTDAPTDVRSNMLGLRMVQRTDTLGTGGVSGVHYPADNSLHLGEWIGGSQFGTDGTTTGQYGIYKGDLSFNPSWAKGGVALCGADNGFADSATACMSVLTDGSLMLGAAGPQFGPRILNGVNGLHASPGGFIQYNDGFHMEVPQGDISNVTGNGATVDTSLGNNHAWLTWHTGTYNFYSTQGANSDGSASTPTLMLKVAESGLTATGYTETLTTPTSSSAPCTAGQFTDDANYHYVCVAENTWKRVALSTW</sequence>
<name>G6XL73_9PROT</name>